<evidence type="ECO:0000256" key="6">
    <source>
        <dbReference type="ARBA" id="ARBA00023118"/>
    </source>
</evidence>
<organism evidence="8 9">
    <name type="scientific">Candidatus Nomurabacteria bacterium GW2011_GWA2_41_25</name>
    <dbReference type="NCBI Taxonomy" id="1618736"/>
    <lineage>
        <taxon>Bacteria</taxon>
        <taxon>Candidatus Nomuraibacteriota</taxon>
    </lineage>
</organism>
<proteinExistence type="predicted"/>
<dbReference type="NCBIfam" id="TIGR01573">
    <property type="entry name" value="cas2"/>
    <property type="match status" value="1"/>
</dbReference>
<protein>
    <recommendedName>
        <fullName evidence="7">Transcriptional repressor PaaX-like central Cas2-like domain-containing protein</fullName>
    </recommendedName>
</protein>
<keyword evidence="6" id="KW-0051">Antiviral defense</keyword>
<dbReference type="AlphaFoldDB" id="A0A0G0VSA4"/>
<keyword evidence="5" id="KW-0460">Magnesium</keyword>
<evidence type="ECO:0000256" key="1">
    <source>
        <dbReference type="ARBA" id="ARBA00022722"/>
    </source>
</evidence>
<keyword evidence="3" id="KW-0255">Endonuclease</keyword>
<accession>A0A0G0VSA4</accession>
<feature type="domain" description="Transcriptional repressor PaaX-like central Cas2-like" evidence="7">
    <location>
        <begin position="92"/>
        <end position="152"/>
    </location>
</feature>
<sequence>MSLVYEILKELSATSLRYKGSRVNLFGIPKFKNYSQNCLSGTLSYIRKTGFIEHSDAGLMITLKGQKYIKKKIDSLKQFHFKFDQNAPKNLIVMFDIPETKKAEREWLRWHLKKFNYSMIQKSVWVGPSPLPKEFLDYIEKIKIKNGFKTFKLAKEYDFKK</sequence>
<comment type="caution">
    <text evidence="8">The sequence shown here is derived from an EMBL/GenBank/DDBJ whole genome shotgun (WGS) entry which is preliminary data.</text>
</comment>
<dbReference type="InterPro" id="IPR021127">
    <property type="entry name" value="CRISPR_associated_Cas2"/>
</dbReference>
<dbReference type="Pfam" id="PF20803">
    <property type="entry name" value="PaaX_M"/>
    <property type="match status" value="1"/>
</dbReference>
<evidence type="ECO:0000313" key="9">
    <source>
        <dbReference type="Proteomes" id="UP000034236"/>
    </source>
</evidence>
<evidence type="ECO:0000256" key="5">
    <source>
        <dbReference type="ARBA" id="ARBA00022842"/>
    </source>
</evidence>
<dbReference type="Gene3D" id="3.30.70.2650">
    <property type="match status" value="1"/>
</dbReference>
<keyword evidence="1" id="KW-0540">Nuclease</keyword>
<dbReference type="EMBL" id="LCBE01000016">
    <property type="protein sequence ID" value="KKS03765.1"/>
    <property type="molecule type" value="Genomic_DNA"/>
</dbReference>
<dbReference type="Proteomes" id="UP000034236">
    <property type="component" value="Unassembled WGS sequence"/>
</dbReference>
<keyword evidence="4" id="KW-0378">Hydrolase</keyword>
<evidence type="ECO:0000256" key="2">
    <source>
        <dbReference type="ARBA" id="ARBA00022723"/>
    </source>
</evidence>
<evidence type="ECO:0000313" key="8">
    <source>
        <dbReference type="EMBL" id="KKS03765.1"/>
    </source>
</evidence>
<reference evidence="8 9" key="1">
    <citation type="journal article" date="2015" name="Nature">
        <title>rRNA introns, odd ribosomes, and small enigmatic genomes across a large radiation of phyla.</title>
        <authorList>
            <person name="Brown C.T."/>
            <person name="Hug L.A."/>
            <person name="Thomas B.C."/>
            <person name="Sharon I."/>
            <person name="Castelle C.J."/>
            <person name="Singh A."/>
            <person name="Wilkins M.J."/>
            <person name="Williams K.H."/>
            <person name="Banfield J.F."/>
        </authorList>
    </citation>
    <scope>NUCLEOTIDE SEQUENCE [LARGE SCALE GENOMIC DNA]</scope>
</reference>
<dbReference type="GO" id="GO:0043571">
    <property type="term" value="P:maintenance of CRISPR repeat elements"/>
    <property type="evidence" value="ECO:0007669"/>
    <property type="project" value="InterPro"/>
</dbReference>
<gene>
    <name evidence="8" type="ORF">UU58_C0016G0006</name>
</gene>
<evidence type="ECO:0000259" key="7">
    <source>
        <dbReference type="Pfam" id="PF20803"/>
    </source>
</evidence>
<keyword evidence="2" id="KW-0479">Metal-binding</keyword>
<dbReference type="InterPro" id="IPR048846">
    <property type="entry name" value="PaaX-like_central"/>
</dbReference>
<name>A0A0G0VSA4_9BACT</name>
<evidence type="ECO:0000256" key="4">
    <source>
        <dbReference type="ARBA" id="ARBA00022801"/>
    </source>
</evidence>
<evidence type="ECO:0000256" key="3">
    <source>
        <dbReference type="ARBA" id="ARBA00022759"/>
    </source>
</evidence>
<dbReference type="GO" id="GO:0004521">
    <property type="term" value="F:RNA endonuclease activity"/>
    <property type="evidence" value="ECO:0007669"/>
    <property type="project" value="InterPro"/>
</dbReference>